<dbReference type="Proteomes" id="UP000251960">
    <property type="component" value="Chromosome 6"/>
</dbReference>
<dbReference type="AlphaFoldDB" id="A0A3L6EDM0"/>
<evidence type="ECO:0000256" key="1">
    <source>
        <dbReference type="SAM" id="MobiDB-lite"/>
    </source>
</evidence>
<name>A0A3L6EDM0_MAIZE</name>
<evidence type="ECO:0000313" key="2">
    <source>
        <dbReference type="EMBL" id="PWZ18101.1"/>
    </source>
</evidence>
<comment type="caution">
    <text evidence="2">The sequence shown here is derived from an EMBL/GenBank/DDBJ whole genome shotgun (WGS) entry which is preliminary data.</text>
</comment>
<reference evidence="2 3" key="1">
    <citation type="journal article" date="2018" name="Nat. Genet.">
        <title>Extensive intraspecific gene order and gene structural variations between Mo17 and other maize genomes.</title>
        <authorList>
            <person name="Sun S."/>
            <person name="Zhou Y."/>
            <person name="Chen J."/>
            <person name="Shi J."/>
            <person name="Zhao H."/>
            <person name="Zhao H."/>
            <person name="Song W."/>
            <person name="Zhang M."/>
            <person name="Cui Y."/>
            <person name="Dong X."/>
            <person name="Liu H."/>
            <person name="Ma X."/>
            <person name="Jiao Y."/>
            <person name="Wang B."/>
            <person name="Wei X."/>
            <person name="Stein J.C."/>
            <person name="Glaubitz J.C."/>
            <person name="Lu F."/>
            <person name="Yu G."/>
            <person name="Liang C."/>
            <person name="Fengler K."/>
            <person name="Li B."/>
            <person name="Rafalski A."/>
            <person name="Schnable P.S."/>
            <person name="Ware D.H."/>
            <person name="Buckler E.S."/>
            <person name="Lai J."/>
        </authorList>
    </citation>
    <scope>NUCLEOTIDE SEQUENCE [LARGE SCALE GENOMIC DNA]</scope>
    <source>
        <strain evidence="3">cv. Missouri 17</strain>
        <tissue evidence="2">Seedling</tissue>
    </source>
</reference>
<sequence>MEFLRFENIGDTMPQGKNSGCCSEVTEGIEDVKPVDDDKGYDDNPINEEDDFNESEDDLMSSQDLEEFAKDDDLVFPSPQEKDNNILVVPQTEGVAKDAGGKSCEYGS</sequence>
<proteinExistence type="predicted"/>
<feature type="compositionally biased region" description="Acidic residues" evidence="1">
    <location>
        <begin position="45"/>
        <end position="57"/>
    </location>
</feature>
<organism evidence="2 3">
    <name type="scientific">Zea mays</name>
    <name type="common">Maize</name>
    <dbReference type="NCBI Taxonomy" id="4577"/>
    <lineage>
        <taxon>Eukaryota</taxon>
        <taxon>Viridiplantae</taxon>
        <taxon>Streptophyta</taxon>
        <taxon>Embryophyta</taxon>
        <taxon>Tracheophyta</taxon>
        <taxon>Spermatophyta</taxon>
        <taxon>Magnoliopsida</taxon>
        <taxon>Liliopsida</taxon>
        <taxon>Poales</taxon>
        <taxon>Poaceae</taxon>
        <taxon>PACMAD clade</taxon>
        <taxon>Panicoideae</taxon>
        <taxon>Andropogonodae</taxon>
        <taxon>Andropogoneae</taxon>
        <taxon>Tripsacinae</taxon>
        <taxon>Zea</taxon>
    </lineage>
</organism>
<gene>
    <name evidence="2" type="ORF">Zm00014a_030949</name>
</gene>
<evidence type="ECO:0000313" key="3">
    <source>
        <dbReference type="Proteomes" id="UP000251960"/>
    </source>
</evidence>
<dbReference type="EMBL" id="NCVQ01000007">
    <property type="protein sequence ID" value="PWZ18101.1"/>
    <property type="molecule type" value="Genomic_DNA"/>
</dbReference>
<feature type="region of interest" description="Disordered" evidence="1">
    <location>
        <begin position="1"/>
        <end position="57"/>
    </location>
</feature>
<feature type="compositionally biased region" description="Basic and acidic residues" evidence="1">
    <location>
        <begin position="30"/>
        <end position="42"/>
    </location>
</feature>
<accession>A0A3L6EDM0</accession>
<protein>
    <submittedName>
        <fullName evidence="2">Uncharacterized protein</fullName>
    </submittedName>
</protein>